<gene>
    <name evidence="10" type="ORF">DMP06_02520</name>
</gene>
<feature type="compositionally biased region" description="Basic and acidic residues" evidence="8">
    <location>
        <begin position="591"/>
        <end position="613"/>
    </location>
</feature>
<keyword evidence="7 9" id="KW-0472">Membrane</keyword>
<accession>A0A3N0B2W9</accession>
<feature type="compositionally biased region" description="Polar residues" evidence="8">
    <location>
        <begin position="1"/>
        <end position="10"/>
    </location>
</feature>
<feature type="transmembrane region" description="Helical" evidence="9">
    <location>
        <begin position="299"/>
        <end position="322"/>
    </location>
</feature>
<organism evidence="10 11">
    <name type="scientific">Slackia equolifaciens</name>
    <dbReference type="NCBI Taxonomy" id="498718"/>
    <lineage>
        <taxon>Bacteria</taxon>
        <taxon>Bacillati</taxon>
        <taxon>Actinomycetota</taxon>
        <taxon>Coriobacteriia</taxon>
        <taxon>Eggerthellales</taxon>
        <taxon>Eggerthellaceae</taxon>
        <taxon>Slackia</taxon>
    </lineage>
</organism>
<keyword evidence="2" id="KW-1003">Cell membrane</keyword>
<dbReference type="GO" id="GO:0005886">
    <property type="term" value="C:plasma membrane"/>
    <property type="evidence" value="ECO:0007669"/>
    <property type="project" value="UniProtKB-SubCell"/>
</dbReference>
<feature type="transmembrane region" description="Helical" evidence="9">
    <location>
        <begin position="378"/>
        <end position="398"/>
    </location>
</feature>
<feature type="transmembrane region" description="Helical" evidence="9">
    <location>
        <begin position="410"/>
        <end position="431"/>
    </location>
</feature>
<keyword evidence="3 9" id="KW-0812">Transmembrane</keyword>
<evidence type="ECO:0000256" key="4">
    <source>
        <dbReference type="ARBA" id="ARBA00022960"/>
    </source>
</evidence>
<evidence type="ECO:0000256" key="2">
    <source>
        <dbReference type="ARBA" id="ARBA00022475"/>
    </source>
</evidence>
<feature type="transmembrane region" description="Helical" evidence="9">
    <location>
        <begin position="27"/>
        <end position="46"/>
    </location>
</feature>
<dbReference type="AlphaFoldDB" id="A0A3N0B2W9"/>
<evidence type="ECO:0000256" key="6">
    <source>
        <dbReference type="ARBA" id="ARBA00022989"/>
    </source>
</evidence>
<dbReference type="GO" id="GO:0034204">
    <property type="term" value="P:lipid translocation"/>
    <property type="evidence" value="ECO:0007669"/>
    <property type="project" value="TreeGrafter"/>
</dbReference>
<dbReference type="OrthoDB" id="9786339at2"/>
<feature type="transmembrane region" description="Helical" evidence="9">
    <location>
        <begin position="343"/>
        <end position="366"/>
    </location>
</feature>
<comment type="subcellular location">
    <subcellularLocation>
        <location evidence="1">Cell membrane</location>
        <topology evidence="1">Multi-pass membrane protein</topology>
    </subcellularLocation>
</comment>
<evidence type="ECO:0000256" key="9">
    <source>
        <dbReference type="SAM" id="Phobius"/>
    </source>
</evidence>
<feature type="transmembrane region" description="Helical" evidence="9">
    <location>
        <begin position="512"/>
        <end position="535"/>
    </location>
</feature>
<dbReference type="RefSeq" id="WP_123208171.1">
    <property type="nucleotide sequence ID" value="NZ_JBHTHO010000006.1"/>
</dbReference>
<dbReference type="GO" id="GO:0008360">
    <property type="term" value="P:regulation of cell shape"/>
    <property type="evidence" value="ECO:0007669"/>
    <property type="project" value="UniProtKB-KW"/>
</dbReference>
<keyword evidence="11" id="KW-1185">Reference proteome</keyword>
<feature type="region of interest" description="Disordered" evidence="8">
    <location>
        <begin position="1"/>
        <end position="29"/>
    </location>
</feature>
<dbReference type="PANTHER" id="PTHR47019:SF1">
    <property type="entry name" value="LIPID II FLIPPASE MURJ"/>
    <property type="match status" value="1"/>
</dbReference>
<feature type="region of interest" description="Disordered" evidence="8">
    <location>
        <begin position="557"/>
        <end position="692"/>
    </location>
</feature>
<feature type="transmembrane region" description="Helical" evidence="9">
    <location>
        <begin position="258"/>
        <end position="287"/>
    </location>
</feature>
<keyword evidence="4" id="KW-0133">Cell shape</keyword>
<evidence type="ECO:0000256" key="5">
    <source>
        <dbReference type="ARBA" id="ARBA00022984"/>
    </source>
</evidence>
<dbReference type="GO" id="GO:0015648">
    <property type="term" value="F:lipid-linked peptidoglycan transporter activity"/>
    <property type="evidence" value="ECO:0007669"/>
    <property type="project" value="TreeGrafter"/>
</dbReference>
<evidence type="ECO:0000256" key="1">
    <source>
        <dbReference type="ARBA" id="ARBA00004651"/>
    </source>
</evidence>
<dbReference type="InterPro" id="IPR051050">
    <property type="entry name" value="Lipid_II_flippase_MurJ/MviN"/>
</dbReference>
<feature type="transmembrane region" description="Helical" evidence="9">
    <location>
        <begin position="153"/>
        <end position="178"/>
    </location>
</feature>
<evidence type="ECO:0000313" key="10">
    <source>
        <dbReference type="EMBL" id="RNL41473.1"/>
    </source>
</evidence>
<evidence type="ECO:0000313" key="11">
    <source>
        <dbReference type="Proteomes" id="UP000269591"/>
    </source>
</evidence>
<protein>
    <submittedName>
        <fullName evidence="10">Virulence factor MviN</fullName>
    </submittedName>
</protein>
<name>A0A3N0B2W9_9ACTN</name>
<keyword evidence="6 9" id="KW-1133">Transmembrane helix</keyword>
<sequence>MSANHISTSEDSSRDARATQPEPASDASSIGGSAALISFFVIISRITGFVRTWAMAFALGSTMLASSYQVANNLPNMLYEMVVGGMLVTAFLPVYMSVKSKLGERGGNEYASNLLSLTVIILGLVALVCTLFAPALIYTQSFMSDQGTMGDAIFFFRFFAMQIVFYGVSTIVSGLLNASRDYLWSSAAPIFNNVIVAATFILYAVVAPSDAELAKLIIAIGNPLGVFIQMAIQIPALKRNGIRIRPHINLHDPALRETLSIGVPAVIVMVAGLIIVSVQNAAAYAYLDNGPSVISYARLWFTLPYAFLTVPITTTLFTEIADMQTRDDMEGFKRAVVSGSNQILFFMIPFMLYLIVFAEPLVTLYHIGAFTQENISQIAIYLIALATSLPVYGVNTYMQKTFSALRCMKQYAIMMVVSAAIQIAFIAAFLAQAATISPMVGMASVAFSETVYYLVLDVACFVFLRARLGKLGLGSLARAVALSLVLGILGAGIGAGISWALQGTIAPSDGSIIHALIRIFCGGIVALVVTFGLAIKLRLPEASFLINAVGRFAGKLGRSKTATQPDEDLSAAPADAWREGEQPVELVGAPKDARHSNRRDQSRSALAESRDYEPSAQPEGTRDTVSSRIVRAAHAKQSEQQVQELERKLASARHARGAAPKSAPKHAKQQTSPSDAKIARARHARSTSANNR</sequence>
<feature type="transmembrane region" description="Helical" evidence="9">
    <location>
        <begin position="213"/>
        <end position="237"/>
    </location>
</feature>
<dbReference type="GO" id="GO:0009252">
    <property type="term" value="P:peptidoglycan biosynthetic process"/>
    <property type="evidence" value="ECO:0007669"/>
    <property type="project" value="UniProtKB-KW"/>
</dbReference>
<dbReference type="InterPro" id="IPR004268">
    <property type="entry name" value="MurJ"/>
</dbReference>
<evidence type="ECO:0000256" key="8">
    <source>
        <dbReference type="SAM" id="MobiDB-lite"/>
    </source>
</evidence>
<feature type="transmembrane region" description="Helical" evidence="9">
    <location>
        <begin position="480"/>
        <end position="500"/>
    </location>
</feature>
<dbReference type="Proteomes" id="UP000269591">
    <property type="component" value="Unassembled WGS sequence"/>
</dbReference>
<evidence type="ECO:0000256" key="7">
    <source>
        <dbReference type="ARBA" id="ARBA00023136"/>
    </source>
</evidence>
<feature type="transmembrane region" description="Helical" evidence="9">
    <location>
        <begin position="77"/>
        <end position="98"/>
    </location>
</feature>
<evidence type="ECO:0000256" key="3">
    <source>
        <dbReference type="ARBA" id="ARBA00022692"/>
    </source>
</evidence>
<dbReference type="CDD" id="cd13123">
    <property type="entry name" value="MATE_MurJ_like"/>
    <property type="match status" value="1"/>
</dbReference>
<reference evidence="11" key="1">
    <citation type="submission" date="2018-05" db="EMBL/GenBank/DDBJ databases">
        <title>Genome Sequencing of selected type strains of the family Eggerthellaceae.</title>
        <authorList>
            <person name="Danylec N."/>
            <person name="Stoll D.A."/>
            <person name="Doetsch A."/>
            <person name="Huch M."/>
        </authorList>
    </citation>
    <scope>NUCLEOTIDE SEQUENCE [LARGE SCALE GENOMIC DNA]</scope>
    <source>
        <strain evidence="11">DSM 24851</strain>
    </source>
</reference>
<comment type="caution">
    <text evidence="10">The sequence shown here is derived from an EMBL/GenBank/DDBJ whole genome shotgun (WGS) entry which is preliminary data.</text>
</comment>
<feature type="transmembrane region" description="Helical" evidence="9">
    <location>
        <begin position="110"/>
        <end position="133"/>
    </location>
</feature>
<feature type="transmembrane region" description="Helical" evidence="9">
    <location>
        <begin position="190"/>
        <end position="207"/>
    </location>
</feature>
<proteinExistence type="predicted"/>
<dbReference type="PRINTS" id="PR01806">
    <property type="entry name" value="VIRFACTRMVIN"/>
</dbReference>
<keyword evidence="5" id="KW-0573">Peptidoglycan synthesis</keyword>
<dbReference type="Pfam" id="PF03023">
    <property type="entry name" value="MurJ"/>
    <property type="match status" value="1"/>
</dbReference>
<feature type="transmembrane region" description="Helical" evidence="9">
    <location>
        <begin position="451"/>
        <end position="468"/>
    </location>
</feature>
<dbReference type="PANTHER" id="PTHR47019">
    <property type="entry name" value="LIPID II FLIPPASE MURJ"/>
    <property type="match status" value="1"/>
</dbReference>
<dbReference type="EMBL" id="QIBX01000002">
    <property type="protein sequence ID" value="RNL41473.1"/>
    <property type="molecule type" value="Genomic_DNA"/>
</dbReference>